<proteinExistence type="predicted"/>
<gene>
    <name evidence="1" type="ORF">JOC94_001412</name>
</gene>
<dbReference type="Proteomes" id="UP000823485">
    <property type="component" value="Unassembled WGS sequence"/>
</dbReference>
<accession>A0ABS2R4W7</accession>
<reference evidence="1 2" key="1">
    <citation type="submission" date="2021-01" db="EMBL/GenBank/DDBJ databases">
        <title>Genomic Encyclopedia of Type Strains, Phase IV (KMG-IV): sequencing the most valuable type-strain genomes for metagenomic binning, comparative biology and taxonomic classification.</title>
        <authorList>
            <person name="Goeker M."/>
        </authorList>
    </citation>
    <scope>NUCLEOTIDE SEQUENCE [LARGE SCALE GENOMIC DNA]</scope>
    <source>
        <strain evidence="1 2">DSM 105453</strain>
    </source>
</reference>
<evidence type="ECO:0000313" key="2">
    <source>
        <dbReference type="Proteomes" id="UP000823485"/>
    </source>
</evidence>
<name>A0ABS2R4W7_9BACI</name>
<protein>
    <submittedName>
        <fullName evidence="1">Uncharacterized protein YwgA</fullName>
    </submittedName>
</protein>
<dbReference type="RefSeq" id="WP_205178882.1">
    <property type="nucleotide sequence ID" value="NZ_JAFBFH010000007.1"/>
</dbReference>
<evidence type="ECO:0000313" key="1">
    <source>
        <dbReference type="EMBL" id="MBM7714440.1"/>
    </source>
</evidence>
<keyword evidence="2" id="KW-1185">Reference proteome</keyword>
<dbReference type="EMBL" id="JAFBFH010000007">
    <property type="protein sequence ID" value="MBM7714440.1"/>
    <property type="molecule type" value="Genomic_DNA"/>
</dbReference>
<organism evidence="1 2">
    <name type="scientific">Siminovitchia thermophila</name>
    <dbReference type="NCBI Taxonomy" id="1245522"/>
    <lineage>
        <taxon>Bacteria</taxon>
        <taxon>Bacillati</taxon>
        <taxon>Bacillota</taxon>
        <taxon>Bacilli</taxon>
        <taxon>Bacillales</taxon>
        <taxon>Bacillaceae</taxon>
        <taxon>Siminovitchia</taxon>
    </lineage>
</organism>
<sequence>MLHDHQKLMAVFAKAGEIVGRKKLQKMIFIAKKMNFPFEEKFEFHFYGPYSEELTLRVEELCNFGFIEEKKEDKGGYSQYRYMITSSGREFLESESVNIPLLEECLTDMNEQSARFLELVSTILYFEHLPKNKVAEKIAELKGKQNYSLEEIDEAYDYIQSLKKTVYPN</sequence>
<comment type="caution">
    <text evidence="1">The sequence shown here is derived from an EMBL/GenBank/DDBJ whole genome shotgun (WGS) entry which is preliminary data.</text>
</comment>